<dbReference type="PANTHER" id="PTHR12608:SF1">
    <property type="entry name" value="TRANSMEMBRANE PROTEIN 165"/>
    <property type="match status" value="1"/>
</dbReference>
<feature type="transmembrane region" description="Helical" evidence="6">
    <location>
        <begin position="153"/>
        <end position="178"/>
    </location>
</feature>
<feature type="region of interest" description="Disordered" evidence="7">
    <location>
        <begin position="249"/>
        <end position="277"/>
    </location>
</feature>
<feature type="transmembrane region" description="Helical" evidence="6">
    <location>
        <begin position="12"/>
        <end position="32"/>
    </location>
</feature>
<evidence type="ECO:0000256" key="5">
    <source>
        <dbReference type="ARBA" id="ARBA00023136"/>
    </source>
</evidence>
<organism evidence="8 9">
    <name type="scientific">Williamsia marianensis</name>
    <dbReference type="NCBI Taxonomy" id="85044"/>
    <lineage>
        <taxon>Bacteria</taxon>
        <taxon>Bacillati</taxon>
        <taxon>Actinomycetota</taxon>
        <taxon>Actinomycetes</taxon>
        <taxon>Mycobacteriales</taxon>
        <taxon>Nocardiaceae</taxon>
        <taxon>Williamsia</taxon>
    </lineage>
</organism>
<evidence type="ECO:0000256" key="4">
    <source>
        <dbReference type="ARBA" id="ARBA00022989"/>
    </source>
</evidence>
<feature type="transmembrane region" description="Helical" evidence="6">
    <location>
        <begin position="209"/>
        <end position="233"/>
    </location>
</feature>
<evidence type="ECO:0000256" key="2">
    <source>
        <dbReference type="ARBA" id="ARBA00009190"/>
    </source>
</evidence>
<feature type="transmembrane region" description="Helical" evidence="6">
    <location>
        <begin position="122"/>
        <end position="147"/>
    </location>
</feature>
<evidence type="ECO:0000313" key="9">
    <source>
        <dbReference type="Proteomes" id="UP000274762"/>
    </source>
</evidence>
<dbReference type="GO" id="GO:0016020">
    <property type="term" value="C:membrane"/>
    <property type="evidence" value="ECO:0007669"/>
    <property type="project" value="UniProtKB-SubCell"/>
</dbReference>
<gene>
    <name evidence="8" type="ORF">DFJ75_4725</name>
</gene>
<comment type="caution">
    <text evidence="8">The sequence shown here is derived from an EMBL/GenBank/DDBJ whole genome shotgun (WGS) entry which is preliminary data.</text>
</comment>
<accession>A0A495KC83</accession>
<feature type="compositionally biased region" description="Low complexity" evidence="7">
    <location>
        <begin position="255"/>
        <end position="265"/>
    </location>
</feature>
<protein>
    <recommendedName>
        <fullName evidence="6">GDT1 family protein</fullName>
    </recommendedName>
</protein>
<dbReference type="GO" id="GO:0046873">
    <property type="term" value="F:metal ion transmembrane transporter activity"/>
    <property type="evidence" value="ECO:0007669"/>
    <property type="project" value="InterPro"/>
</dbReference>
<evidence type="ECO:0000256" key="7">
    <source>
        <dbReference type="SAM" id="MobiDB-lite"/>
    </source>
</evidence>
<evidence type="ECO:0000313" key="8">
    <source>
        <dbReference type="EMBL" id="RKR97832.1"/>
    </source>
</evidence>
<sequence length="277" mass="29482">MRAFDQLQTVVSGAYVGLVISALLVSFGVIFVAELGDKSQLMAMTYAIRYRWWVVLLGITVATTAVHAVSVLFGHVLGLSIPTDLMTIVGGLAMLLFGFWTLRGDSLDTDESDKADRVKKSVLFAVIGSFFLAELGDKTMLATITLATDHNWVGVWIGSTVGMVAADALAIAVGAILGRKLPEKAIAYGAAALFFVFAAWLTTDGLVTANNFIVTMATITAVAMIVSAGTWYVHSHREQNRAAERERLLAEPEPEAGLPGEHPAGLVADRPVATATD</sequence>
<dbReference type="PANTHER" id="PTHR12608">
    <property type="entry name" value="TRANSMEMBRANE PROTEIN HTP-1 RELATED"/>
    <property type="match status" value="1"/>
</dbReference>
<proteinExistence type="inferred from homology"/>
<reference evidence="8 9" key="1">
    <citation type="submission" date="2018-10" db="EMBL/GenBank/DDBJ databases">
        <title>Sequencing the genomes of 1000 actinobacteria strains.</title>
        <authorList>
            <person name="Klenk H.-P."/>
        </authorList>
    </citation>
    <scope>NUCLEOTIDE SEQUENCE [LARGE SCALE GENOMIC DNA]</scope>
    <source>
        <strain evidence="8 9">DSM 44343</strain>
    </source>
</reference>
<dbReference type="InterPro" id="IPR001727">
    <property type="entry name" value="GDT1-like"/>
</dbReference>
<dbReference type="EMBL" id="RBKV01000001">
    <property type="protein sequence ID" value="RKR97832.1"/>
    <property type="molecule type" value="Genomic_DNA"/>
</dbReference>
<keyword evidence="5 6" id="KW-0472">Membrane</keyword>
<keyword evidence="3 6" id="KW-0812">Transmembrane</keyword>
<comment type="similarity">
    <text evidence="2 6">Belongs to the GDT1 family.</text>
</comment>
<comment type="subcellular location">
    <subcellularLocation>
        <location evidence="1 6">Membrane</location>
        <topology evidence="1 6">Multi-pass membrane protein</topology>
    </subcellularLocation>
</comment>
<feature type="transmembrane region" description="Helical" evidence="6">
    <location>
        <begin position="185"/>
        <end position="203"/>
    </location>
</feature>
<feature type="transmembrane region" description="Helical" evidence="6">
    <location>
        <begin position="85"/>
        <end position="102"/>
    </location>
</feature>
<dbReference type="Proteomes" id="UP000274762">
    <property type="component" value="Unassembled WGS sequence"/>
</dbReference>
<feature type="transmembrane region" description="Helical" evidence="6">
    <location>
        <begin position="52"/>
        <end position="73"/>
    </location>
</feature>
<dbReference type="Pfam" id="PF01169">
    <property type="entry name" value="GDT1"/>
    <property type="match status" value="2"/>
</dbReference>
<evidence type="ECO:0000256" key="1">
    <source>
        <dbReference type="ARBA" id="ARBA00004141"/>
    </source>
</evidence>
<evidence type="ECO:0000256" key="6">
    <source>
        <dbReference type="RuleBase" id="RU365102"/>
    </source>
</evidence>
<dbReference type="AlphaFoldDB" id="A0A495KC83"/>
<name>A0A495KC83_WILMA</name>
<evidence type="ECO:0000256" key="3">
    <source>
        <dbReference type="ARBA" id="ARBA00022692"/>
    </source>
</evidence>
<keyword evidence="4 6" id="KW-1133">Transmembrane helix</keyword>